<comment type="caution">
    <text evidence="1">The sequence shown here is derived from an EMBL/GenBank/DDBJ whole genome shotgun (WGS) entry which is preliminary data.</text>
</comment>
<reference evidence="1" key="1">
    <citation type="submission" date="2023-07" db="EMBL/GenBank/DDBJ databases">
        <title>Black Yeasts Isolated from many extreme environments.</title>
        <authorList>
            <person name="Coleine C."/>
            <person name="Stajich J.E."/>
            <person name="Selbmann L."/>
        </authorList>
    </citation>
    <scope>NUCLEOTIDE SEQUENCE</scope>
    <source>
        <strain evidence="1">CCFEE 5714</strain>
    </source>
</reference>
<name>A0ACC3NWN0_9PEZI</name>
<keyword evidence="2" id="KW-1185">Reference proteome</keyword>
<dbReference type="Proteomes" id="UP001281147">
    <property type="component" value="Unassembled WGS sequence"/>
</dbReference>
<evidence type="ECO:0000313" key="2">
    <source>
        <dbReference type="Proteomes" id="UP001281147"/>
    </source>
</evidence>
<protein>
    <submittedName>
        <fullName evidence="1">Uncharacterized protein</fullName>
    </submittedName>
</protein>
<evidence type="ECO:0000313" key="1">
    <source>
        <dbReference type="EMBL" id="KAK3723715.1"/>
    </source>
</evidence>
<proteinExistence type="predicted"/>
<dbReference type="EMBL" id="JAUTXU010000008">
    <property type="protein sequence ID" value="KAK3723715.1"/>
    <property type="molecule type" value="Genomic_DNA"/>
</dbReference>
<accession>A0ACC3NWN0</accession>
<sequence length="195" mass="22766">MAAAAQVLQTVELLENIFAQVPCLDLICAKRTSKYFKAVIDGSIALRKKLYLHGYEEFELRPRWNHMIFQTSDEMIPRYIEYNPRNLIFVTLDKHTLERKDSFYDMHVMQPPAKKIRVSFGVVSPVEYSWKSPQVQWTTTNEDGVRWKTVLDEVIDTVENKIMAIECGWEGVPEDVEVNIHITDLDIDRVDEFDP</sequence>
<organism evidence="1 2">
    <name type="scientific">Vermiconidia calcicola</name>
    <dbReference type="NCBI Taxonomy" id="1690605"/>
    <lineage>
        <taxon>Eukaryota</taxon>
        <taxon>Fungi</taxon>
        <taxon>Dikarya</taxon>
        <taxon>Ascomycota</taxon>
        <taxon>Pezizomycotina</taxon>
        <taxon>Dothideomycetes</taxon>
        <taxon>Dothideomycetidae</taxon>
        <taxon>Mycosphaerellales</taxon>
        <taxon>Extremaceae</taxon>
        <taxon>Vermiconidia</taxon>
    </lineage>
</organism>
<gene>
    <name evidence="1" type="ORF">LTR37_001596</name>
</gene>